<dbReference type="AlphaFoldDB" id="X0U364"/>
<name>X0U364_9ZZZZ</name>
<proteinExistence type="predicted"/>
<comment type="caution">
    <text evidence="1">The sequence shown here is derived from an EMBL/GenBank/DDBJ whole genome shotgun (WGS) entry which is preliminary data.</text>
</comment>
<sequence>MNDALKDVSTDELQAELDQRQRLEEEQAKPKAIASPDFRHLKKTCQHYVDALAGEEFTNGDWKQYIYEAAIVAIFGKDVWDWINSKLR</sequence>
<accession>X0U364</accession>
<evidence type="ECO:0000313" key="1">
    <source>
        <dbReference type="EMBL" id="GAF82905.1"/>
    </source>
</evidence>
<protein>
    <submittedName>
        <fullName evidence="1">Uncharacterized protein</fullName>
    </submittedName>
</protein>
<reference evidence="1" key="1">
    <citation type="journal article" date="2014" name="Front. Microbiol.">
        <title>High frequency of phylogenetically diverse reductive dehalogenase-homologous genes in deep subseafloor sedimentary metagenomes.</title>
        <authorList>
            <person name="Kawai M."/>
            <person name="Futagami T."/>
            <person name="Toyoda A."/>
            <person name="Takaki Y."/>
            <person name="Nishi S."/>
            <person name="Hori S."/>
            <person name="Arai W."/>
            <person name="Tsubouchi T."/>
            <person name="Morono Y."/>
            <person name="Uchiyama I."/>
            <person name="Ito T."/>
            <person name="Fujiyama A."/>
            <person name="Inagaki F."/>
            <person name="Takami H."/>
        </authorList>
    </citation>
    <scope>NUCLEOTIDE SEQUENCE</scope>
    <source>
        <strain evidence="1">Expedition CK06-06</strain>
    </source>
</reference>
<gene>
    <name evidence="1" type="ORF">S01H1_06675</name>
</gene>
<dbReference type="EMBL" id="BARS01003445">
    <property type="protein sequence ID" value="GAF82905.1"/>
    <property type="molecule type" value="Genomic_DNA"/>
</dbReference>
<organism evidence="1">
    <name type="scientific">marine sediment metagenome</name>
    <dbReference type="NCBI Taxonomy" id="412755"/>
    <lineage>
        <taxon>unclassified sequences</taxon>
        <taxon>metagenomes</taxon>
        <taxon>ecological metagenomes</taxon>
    </lineage>
</organism>